<dbReference type="InterPro" id="IPR052047">
    <property type="entry name" value="GH94_Enzymes"/>
</dbReference>
<evidence type="ECO:0000259" key="3">
    <source>
        <dbReference type="Pfam" id="PF06165"/>
    </source>
</evidence>
<evidence type="ECO:0000256" key="2">
    <source>
        <dbReference type="ARBA" id="ARBA00022679"/>
    </source>
</evidence>
<dbReference type="InterPro" id="IPR010383">
    <property type="entry name" value="Glyco_hydrolase_94_b-supersand"/>
</dbReference>
<dbReference type="Gene3D" id="2.70.98.40">
    <property type="entry name" value="Glycoside hydrolase, family 65, N-terminal domain"/>
    <property type="match status" value="1"/>
</dbReference>
<dbReference type="Pfam" id="PF06165">
    <property type="entry name" value="GH94_b-supersand"/>
    <property type="match status" value="1"/>
</dbReference>
<sequence length="899" mass="101693">MKQLYFIDQNGTFTIKKPENTSYLYFPLASEQGLKSSITPNGNGDSKIDQSTFLLEPVSSENLHNNRSSRNVWITEEGKFAYSIFGSSATQEANKFSMEQEDSELTAGFMWHTLKRVSNALQISSEVTSFIPQDNNVEILYVTISNDSTTTRTFSTYAAIPIYGRGADNIRDHRNVTSMLHRIKTTDAGVFVCPTMTFDERGHLPNHKIYYVGGFTGDGATPQSFYPTVESFLGEGGTYTHPRAVYENFAGVGKKENFAGTEAMGAFRFDAFTLAPGEQKDFIILLGIGEDESSIHTIFEQYNQKEKVLTALSKTKQYWNDKVNVSFHTKDTDFDNFMKWVSFQPFLRRLFGCSFLPHHDYGRGGRGWRDLWQDCLSLLLMDPQDVGEMIVKNYGGVRIDGTNATIIGDGDGNFLADRNGISRVWMDHALWPLMTTKLYIDQTGDIDILLKQAPYFKDAQVQRGREIDSLWEHGLENIQCTTDGTVYTGTILEHLLIQQLTAFYDVGIHNIYCLRDADWNDALDMASKQGESVAFTYAYAGNLLELATMLRLLDSKYPNQSVPLLEEVQLLLNHEPNLYEDIGKKHDILSQYTSSCKHTVSGKQISISLQALACNLVEKAKWLKTFLREKEWLSISEEEGWFNSYYDNHSQRVEGIHNGNVRMMLTGQVFAIMSGTATEEQIAKIVKSADHYLYKKECGGYRLNTDFQELKFDMGRMFGFAYGEKENGAVFSHMAVMYANALYRRGFAVEGWKVLSSLSNTALDFSTSRIYPGIPEYFRPDGRGMYHYLTGAASWFMMTMITEVFGVKGCAGNLLLYPKLLSEHFDHNHTASISITFAGKSLKIIYENIHQKDFPTYTIQSACCDGNPITTIEDSYVSLSREAILALSDEEHRIHVTLI</sequence>
<dbReference type="Proteomes" id="UP000823618">
    <property type="component" value="Unassembled WGS sequence"/>
</dbReference>
<comment type="caution">
    <text evidence="5">The sequence shown here is derived from an EMBL/GenBank/DDBJ whole genome shotgun (WGS) entry which is preliminary data.</text>
</comment>
<dbReference type="GO" id="GO:0030246">
    <property type="term" value="F:carbohydrate binding"/>
    <property type="evidence" value="ECO:0007669"/>
    <property type="project" value="InterPro"/>
</dbReference>
<dbReference type="Pfam" id="PF17167">
    <property type="entry name" value="Glyco_hydro_94"/>
    <property type="match status" value="2"/>
</dbReference>
<dbReference type="InterPro" id="IPR012341">
    <property type="entry name" value="6hp_glycosidase-like_sf"/>
</dbReference>
<gene>
    <name evidence="5" type="ORF">IAC13_03450</name>
</gene>
<evidence type="ECO:0000313" key="5">
    <source>
        <dbReference type="EMBL" id="MBO8462971.1"/>
    </source>
</evidence>
<accession>A0A9D9I0S2</accession>
<feature type="domain" description="Glycosyl hydrolase 94 catalytic" evidence="4">
    <location>
        <begin position="318"/>
        <end position="545"/>
    </location>
</feature>
<evidence type="ECO:0000259" key="4">
    <source>
        <dbReference type="Pfam" id="PF17167"/>
    </source>
</evidence>
<dbReference type="SUPFAM" id="SSF74650">
    <property type="entry name" value="Galactose mutarotase-like"/>
    <property type="match status" value="1"/>
</dbReference>
<reference evidence="5" key="1">
    <citation type="submission" date="2020-10" db="EMBL/GenBank/DDBJ databases">
        <authorList>
            <person name="Gilroy R."/>
        </authorList>
    </citation>
    <scope>NUCLEOTIDE SEQUENCE</scope>
    <source>
        <strain evidence="5">E3-2379</strain>
    </source>
</reference>
<reference evidence="5" key="2">
    <citation type="journal article" date="2021" name="PeerJ">
        <title>Extensive microbial diversity within the chicken gut microbiome revealed by metagenomics and culture.</title>
        <authorList>
            <person name="Gilroy R."/>
            <person name="Ravi A."/>
            <person name="Getino M."/>
            <person name="Pursley I."/>
            <person name="Horton D.L."/>
            <person name="Alikhan N.F."/>
            <person name="Baker D."/>
            <person name="Gharbi K."/>
            <person name="Hall N."/>
            <person name="Watson M."/>
            <person name="Adriaenssens E.M."/>
            <person name="Foster-Nyarko E."/>
            <person name="Jarju S."/>
            <person name="Secka A."/>
            <person name="Antonio M."/>
            <person name="Oren A."/>
            <person name="Chaudhuri R.R."/>
            <person name="La Ragione R."/>
            <person name="Hildebrand F."/>
            <person name="Pallen M.J."/>
        </authorList>
    </citation>
    <scope>NUCLEOTIDE SEQUENCE</scope>
    <source>
        <strain evidence="5">E3-2379</strain>
    </source>
</reference>
<dbReference type="InterPro" id="IPR037018">
    <property type="entry name" value="GH65_N"/>
</dbReference>
<dbReference type="PANTHER" id="PTHR37469:SF2">
    <property type="entry name" value="CELLOBIONIC ACID PHOSPHORYLASE"/>
    <property type="match status" value="1"/>
</dbReference>
<feature type="domain" description="Glycosyl hydrolase 94 supersandwich" evidence="3">
    <location>
        <begin position="30"/>
        <end position="304"/>
    </location>
</feature>
<protein>
    <submittedName>
        <fullName evidence="5">Cellobiose phosphorylase</fullName>
    </submittedName>
</protein>
<evidence type="ECO:0000313" key="6">
    <source>
        <dbReference type="Proteomes" id="UP000823618"/>
    </source>
</evidence>
<organism evidence="5 6">
    <name type="scientific">Candidatus Scybalomonas excrementavium</name>
    <dbReference type="NCBI Taxonomy" id="2840943"/>
    <lineage>
        <taxon>Bacteria</taxon>
        <taxon>Bacillati</taxon>
        <taxon>Bacillota</taxon>
        <taxon>Clostridia</taxon>
        <taxon>Lachnospirales</taxon>
        <taxon>Lachnospiraceae</taxon>
        <taxon>Lachnospiraceae incertae sedis</taxon>
        <taxon>Candidatus Scybalomonas</taxon>
    </lineage>
</organism>
<dbReference type="InterPro" id="IPR008928">
    <property type="entry name" value="6-hairpin_glycosidase_sf"/>
</dbReference>
<dbReference type="PANTHER" id="PTHR37469">
    <property type="entry name" value="CELLOBIONIC ACID PHOSPHORYLASE-RELATED"/>
    <property type="match status" value="1"/>
</dbReference>
<dbReference type="EMBL" id="JADIML010000096">
    <property type="protein sequence ID" value="MBO8462971.1"/>
    <property type="molecule type" value="Genomic_DNA"/>
</dbReference>
<keyword evidence="2" id="KW-0808">Transferase</keyword>
<name>A0A9D9I0S2_9FIRM</name>
<evidence type="ECO:0000256" key="1">
    <source>
        <dbReference type="ARBA" id="ARBA00022676"/>
    </source>
</evidence>
<dbReference type="InterPro" id="IPR011013">
    <property type="entry name" value="Gal_mutarotase_sf_dom"/>
</dbReference>
<dbReference type="InterPro" id="IPR033432">
    <property type="entry name" value="GH94_catalytic"/>
</dbReference>
<dbReference type="CDD" id="cd11749">
    <property type="entry name" value="GH94N_LBP_like"/>
    <property type="match status" value="1"/>
</dbReference>
<proteinExistence type="predicted"/>
<dbReference type="GO" id="GO:0005975">
    <property type="term" value="P:carbohydrate metabolic process"/>
    <property type="evidence" value="ECO:0007669"/>
    <property type="project" value="InterPro"/>
</dbReference>
<dbReference type="SUPFAM" id="SSF48208">
    <property type="entry name" value="Six-hairpin glycosidases"/>
    <property type="match status" value="1"/>
</dbReference>
<dbReference type="GO" id="GO:0016757">
    <property type="term" value="F:glycosyltransferase activity"/>
    <property type="evidence" value="ECO:0007669"/>
    <property type="project" value="UniProtKB-KW"/>
</dbReference>
<dbReference type="AlphaFoldDB" id="A0A9D9I0S2"/>
<keyword evidence="1" id="KW-0328">Glycosyltransferase</keyword>
<dbReference type="Gene3D" id="1.50.10.10">
    <property type="match status" value="1"/>
</dbReference>
<feature type="domain" description="Glycosyl hydrolase 94 catalytic" evidence="4">
    <location>
        <begin position="638"/>
        <end position="806"/>
    </location>
</feature>